<protein>
    <submittedName>
        <fullName evidence="4">T9SS type A sorting domain-containing protein</fullName>
    </submittedName>
</protein>
<reference evidence="5" key="1">
    <citation type="journal article" date="2019" name="Int. J. Syst. Evol. Microbiol.">
        <title>The Global Catalogue of Microorganisms (GCM) 10K type strain sequencing project: providing services to taxonomists for standard genome sequencing and annotation.</title>
        <authorList>
            <consortium name="The Broad Institute Genomics Platform"/>
            <consortium name="The Broad Institute Genome Sequencing Center for Infectious Disease"/>
            <person name="Wu L."/>
            <person name="Ma J."/>
        </authorList>
    </citation>
    <scope>NUCLEOTIDE SEQUENCE [LARGE SCALE GENOMIC DNA]</scope>
    <source>
        <strain evidence="5">CCUG 63682</strain>
    </source>
</reference>
<proteinExistence type="predicted"/>
<organism evidence="4 5">
    <name type="scientific">Geojedonia litorea</name>
    <dbReference type="NCBI Taxonomy" id="1268269"/>
    <lineage>
        <taxon>Bacteria</taxon>
        <taxon>Pseudomonadati</taxon>
        <taxon>Bacteroidota</taxon>
        <taxon>Flavobacteriia</taxon>
        <taxon>Flavobacteriales</taxon>
        <taxon>Flavobacteriaceae</taxon>
        <taxon>Geojedonia</taxon>
    </lineage>
</organism>
<feature type="domain" description="Secretion system C-terminal sorting" evidence="3">
    <location>
        <begin position="338"/>
        <end position="406"/>
    </location>
</feature>
<dbReference type="Proteomes" id="UP001595953">
    <property type="component" value="Unassembled WGS sequence"/>
</dbReference>
<evidence type="ECO:0000256" key="2">
    <source>
        <dbReference type="SAM" id="SignalP"/>
    </source>
</evidence>
<dbReference type="NCBIfam" id="TIGR04183">
    <property type="entry name" value="Por_Secre_tail"/>
    <property type="match status" value="1"/>
</dbReference>
<gene>
    <name evidence="4" type="ORF">ACFO5O_09805</name>
</gene>
<keyword evidence="5" id="KW-1185">Reference proteome</keyword>
<evidence type="ECO:0000259" key="3">
    <source>
        <dbReference type="Pfam" id="PF18962"/>
    </source>
</evidence>
<dbReference type="EMBL" id="JBHSGP010000014">
    <property type="protein sequence ID" value="MFC4722616.1"/>
    <property type="molecule type" value="Genomic_DNA"/>
</dbReference>
<sequence length="408" mass="43726">MKTKLLFTTQNFKTLYSLLVFCLCFNFAWTQQVIGEFPEIDGGLEAQTAGTIGNAGSAEAGTPQVEWTVSSSSRAAVREIENDAAKARSGTFSVSMQLLASAGDNLRLQSISTTSPTFQVSTEYTIQFFYKADSNPGDDLDPGIYLNNTTGGSAGNKIDATTFVAGSYTKAYATRTTGAIFNASNWAVARMSGSNETLVTFDDFVVYAGAYDATAPNDPTGPTYANNAGTATIGWAAPAGGVDGGGYVVFRYSSMPNADNDPNQNGIYKVGNTTTNGTGGLTGTVAHIGTATSFMEPYVSGTYYKVYAVDKAFNYSNELEISDATLSIAQNKMFDLKVYPNPAKNYIVIESQKNPISKIEVFDVLGKSVTSQTQLSNDNIDISNLSRGMYFLKIYSDKLSITKKIIKE</sequence>
<feature type="signal peptide" evidence="2">
    <location>
        <begin position="1"/>
        <end position="30"/>
    </location>
</feature>
<evidence type="ECO:0000313" key="4">
    <source>
        <dbReference type="EMBL" id="MFC4722616.1"/>
    </source>
</evidence>
<dbReference type="InterPro" id="IPR026444">
    <property type="entry name" value="Secre_tail"/>
</dbReference>
<keyword evidence="1 2" id="KW-0732">Signal</keyword>
<accession>A0ABV9N3K2</accession>
<evidence type="ECO:0000256" key="1">
    <source>
        <dbReference type="ARBA" id="ARBA00022729"/>
    </source>
</evidence>
<dbReference type="Pfam" id="PF18962">
    <property type="entry name" value="Por_Secre_tail"/>
    <property type="match status" value="1"/>
</dbReference>
<dbReference type="Gene3D" id="2.60.120.260">
    <property type="entry name" value="Galactose-binding domain-like"/>
    <property type="match status" value="1"/>
</dbReference>
<dbReference type="RefSeq" id="WP_387963277.1">
    <property type="nucleotide sequence ID" value="NZ_JBHSGP010000014.1"/>
</dbReference>
<name>A0ABV9N3K2_9FLAO</name>
<feature type="chain" id="PRO_5045613687" evidence="2">
    <location>
        <begin position="31"/>
        <end position="408"/>
    </location>
</feature>
<evidence type="ECO:0000313" key="5">
    <source>
        <dbReference type="Proteomes" id="UP001595953"/>
    </source>
</evidence>
<comment type="caution">
    <text evidence="4">The sequence shown here is derived from an EMBL/GenBank/DDBJ whole genome shotgun (WGS) entry which is preliminary data.</text>
</comment>